<dbReference type="Pfam" id="PF05845">
    <property type="entry name" value="PhnH"/>
    <property type="match status" value="1"/>
</dbReference>
<sequence length="185" mass="20185">MKIPLNTEIDSPQILHQNTQRYRRFLQAFGYPMRVYELDIDVVYGVIACFLDSTTGAVLSNDSLKLEHEVLATGATISSQAEWFFATSTLVDLTDIPIGSREAPEDGAMVVIEIDAISESSGSLCVEATGAGLPAARRMFFSGLNEGVITDHIALHDSYPCGIDLLLCAGKKMVAIPRHLRLELL</sequence>
<dbReference type="STRING" id="1122619.GCA_000373745_02401"/>
<dbReference type="GO" id="GO:0019634">
    <property type="term" value="P:organic phosphonate metabolic process"/>
    <property type="evidence" value="ECO:0007669"/>
    <property type="project" value="InterPro"/>
</dbReference>
<keyword evidence="2" id="KW-0456">Lyase</keyword>
<dbReference type="GO" id="GO:0016829">
    <property type="term" value="F:lyase activity"/>
    <property type="evidence" value="ECO:0007669"/>
    <property type="project" value="UniProtKB-KW"/>
</dbReference>
<reference evidence="1 4" key="2">
    <citation type="submission" date="2020-12" db="EMBL/GenBank/DDBJ databases">
        <title>FDA dAtabase for Regulatory Grade micrObial Sequences (FDA-ARGOS): Supporting development and validation of Infectious Disease Dx tests.</title>
        <authorList>
            <person name="Sproer C."/>
            <person name="Gronow S."/>
            <person name="Severitt S."/>
            <person name="Schroder I."/>
            <person name="Tallon L."/>
            <person name="Sadzewicz L."/>
            <person name="Zhao X."/>
            <person name="Boylan J."/>
            <person name="Ott S."/>
            <person name="Bowen H."/>
            <person name="Vavikolanu K."/>
            <person name="Mehta A."/>
            <person name="Aluvathingal J."/>
            <person name="Nadendla S."/>
            <person name="Lowell S."/>
            <person name="Myers T."/>
            <person name="Yan Y."/>
            <person name="Sichtig H."/>
        </authorList>
    </citation>
    <scope>NUCLEOTIDE SEQUENCE [LARGE SCALE GENOMIC DNA]</scope>
    <source>
        <strain evidence="1 4">FDAARGOS_872</strain>
    </source>
</reference>
<dbReference type="InterPro" id="IPR008772">
    <property type="entry name" value="Phosphonate_metab_PhnH"/>
</dbReference>
<evidence type="ECO:0000313" key="3">
    <source>
        <dbReference type="Proteomes" id="UP000254603"/>
    </source>
</evidence>
<evidence type="ECO:0000313" key="2">
    <source>
        <dbReference type="EMBL" id="SUA57197.1"/>
    </source>
</evidence>
<dbReference type="SUPFAM" id="SSF159709">
    <property type="entry name" value="PhnH-like"/>
    <property type="match status" value="1"/>
</dbReference>
<dbReference type="AlphaFoldDB" id="A0A378XJD7"/>
<keyword evidence="4" id="KW-1185">Reference proteome</keyword>
<evidence type="ECO:0000313" key="1">
    <source>
        <dbReference type="EMBL" id="QPT39688.1"/>
    </source>
</evidence>
<dbReference type="OrthoDB" id="9814509at2"/>
<dbReference type="Proteomes" id="UP000254603">
    <property type="component" value="Unassembled WGS sequence"/>
</dbReference>
<dbReference type="EMBL" id="UGSB01000001">
    <property type="protein sequence ID" value="SUA57197.1"/>
    <property type="molecule type" value="Genomic_DNA"/>
</dbReference>
<organism evidence="2 3">
    <name type="scientific">Oligella ureolytica</name>
    <dbReference type="NCBI Taxonomy" id="90244"/>
    <lineage>
        <taxon>Bacteria</taxon>
        <taxon>Pseudomonadati</taxon>
        <taxon>Pseudomonadota</taxon>
        <taxon>Betaproteobacteria</taxon>
        <taxon>Burkholderiales</taxon>
        <taxon>Alcaligenaceae</taxon>
        <taxon>Oligella</taxon>
    </lineage>
</organism>
<evidence type="ECO:0000313" key="4">
    <source>
        <dbReference type="Proteomes" id="UP000594903"/>
    </source>
</evidence>
<dbReference type="EMBL" id="CP065725">
    <property type="protein sequence ID" value="QPT39688.1"/>
    <property type="molecule type" value="Genomic_DNA"/>
</dbReference>
<name>A0A378XJD7_9BURK</name>
<accession>A0A378XJD7</accession>
<protein>
    <submittedName>
        <fullName evidence="2">Carbon-phosphorus lyase complex subunit</fullName>
    </submittedName>
    <submittedName>
        <fullName evidence="1">Phosphonate C-P lyase system protein PhnH</fullName>
    </submittedName>
</protein>
<gene>
    <name evidence="2" type="primary">phnH</name>
    <name evidence="1" type="ORF">I6G29_11200</name>
    <name evidence="2" type="ORF">NCTC11997_02306</name>
</gene>
<dbReference type="Proteomes" id="UP000594903">
    <property type="component" value="Chromosome"/>
</dbReference>
<proteinExistence type="predicted"/>
<dbReference type="RefSeq" id="WP_018575586.1">
    <property type="nucleotide sequence ID" value="NZ_CP065725.1"/>
</dbReference>
<reference evidence="2 3" key="1">
    <citation type="submission" date="2018-06" db="EMBL/GenBank/DDBJ databases">
        <authorList>
            <consortium name="Pathogen Informatics"/>
            <person name="Doyle S."/>
        </authorList>
    </citation>
    <scope>NUCLEOTIDE SEQUENCE [LARGE SCALE GENOMIC DNA]</scope>
    <source>
        <strain evidence="2 3">NCTC11997</strain>
    </source>
</reference>
<dbReference type="Gene3D" id="3.40.50.11310">
    <property type="entry name" value="Bacterial phosphonate metabolism protein PhnH"/>
    <property type="match status" value="1"/>
</dbReference>
<dbReference type="InterPro" id="IPR038058">
    <property type="entry name" value="PhnH-like_sp"/>
</dbReference>